<evidence type="ECO:0000313" key="1">
    <source>
        <dbReference type="EMBL" id="AAC97030.1"/>
    </source>
</evidence>
<name>O41113_PBCV1</name>
<organismHost>
    <name type="scientific">Chlorella</name>
    <dbReference type="NCBI Taxonomy" id="3071"/>
</organismHost>
<reference evidence="1 2" key="1">
    <citation type="journal article" date="1995" name="Virology">
        <title>Analysis of 45 kb of DNA located at the left end of the chlorella virus PBCV-1 genome.</title>
        <authorList>
            <person name="Lu Z."/>
            <person name="Li Y."/>
            <person name="Zhang Y."/>
            <person name="Kutish G.F."/>
            <person name="Rock D.L."/>
            <person name="Van Etten J.L."/>
        </authorList>
    </citation>
    <scope>NUCLEOTIDE SEQUENCE [LARGE SCALE GENOMIC DNA]</scope>
</reference>
<reference evidence="1 2" key="7">
    <citation type="journal article" date="2000" name="Virology">
        <title>Characterization of a beta-1,3-glucanase encoded by chlorella virus PBCV-1.</title>
        <authorList>
            <person name="Sun L."/>
            <person name="Gurnon J.R."/>
            <person name="Adams B.J."/>
            <person name="Graves M.V."/>
            <person name="Van Etten J.L."/>
        </authorList>
    </citation>
    <scope>NUCLEOTIDE SEQUENCE [LARGE SCALE GENOMIC DNA]</scope>
</reference>
<evidence type="ECO:0000313" key="2">
    <source>
        <dbReference type="Proteomes" id="UP000000862"/>
    </source>
</evidence>
<keyword evidence="2" id="KW-1185">Reference proteome</keyword>
<proteinExistence type="predicted"/>
<reference evidence="1 2" key="3">
    <citation type="journal article" date="1996" name="Virology">
        <title>Analysis of 94 kb of the chlorella virus PBCV-1 330-kb genome: map positions 88 to 182.</title>
        <authorList>
            <person name="Lu Z."/>
            <person name="Li Y."/>
            <person name="Que Q."/>
            <person name="Kutish G.F."/>
            <person name="Rock D.L."/>
            <person name="Van Etten J.L."/>
        </authorList>
    </citation>
    <scope>NUCLEOTIDE SEQUENCE [LARGE SCALE GENOMIC DNA]</scope>
</reference>
<reference evidence="1 2" key="4">
    <citation type="journal article" date="1996" name="Virology">
        <title>Analysis of 76 kb of the chlorella virus PBCV-1 330-kb genome: map positions 182 to 258.</title>
        <authorList>
            <person name="Kutish G.F."/>
            <person name="Li Y."/>
            <person name="Lu Z."/>
            <person name="Furuta M."/>
            <person name="Rock D.L."/>
            <person name="Van Etten J.L."/>
        </authorList>
    </citation>
    <scope>NUCLEOTIDE SEQUENCE [LARGE SCALE GENOMIC DNA]</scope>
</reference>
<reference evidence="1 2" key="8">
    <citation type="journal article" date="2010" name="J. Virol.">
        <title>Microarray analysis of Paramecium bursaria chlorella virus 1 transcription.</title>
        <authorList>
            <person name="Yanai-Balser G.M."/>
            <person name="Duncan G.A."/>
            <person name="Eudy J.D."/>
            <person name="Wang D."/>
            <person name="Li X."/>
            <person name="Agarkova I.V."/>
            <person name="Dunigan D.D."/>
            <person name="Van Etten J.L."/>
        </authorList>
    </citation>
    <scope>NUCLEOTIDE SEQUENCE [LARGE SCALE GENOMIC DNA]</scope>
</reference>
<reference evidence="1 2" key="2">
    <citation type="journal article" date="1995" name="Virology">
        <title>Analysis of 43 kb of the Chlorella virus PBCV-1 330-kb genome: map positions 45 to 88.</title>
        <authorList>
            <person name="Li Y."/>
            <person name="Lu Z."/>
            <person name="Burbank D.E."/>
            <person name="Kutish G.F."/>
            <person name="Rock D.L."/>
            <person name="Van Etten J.L."/>
        </authorList>
    </citation>
    <scope>NUCLEOTIDE SEQUENCE [LARGE SCALE GENOMIC DNA]</scope>
</reference>
<dbReference type="Proteomes" id="UP000000862">
    <property type="component" value="Segment"/>
</dbReference>
<dbReference type="KEGG" id="vg:918352"/>
<organism evidence="1 2">
    <name type="scientific">Paramecium bursaria Chlorella virus 1</name>
    <name type="common">PBCV-1</name>
    <dbReference type="NCBI Taxonomy" id="10506"/>
    <lineage>
        <taxon>Viruses</taxon>
        <taxon>Varidnaviria</taxon>
        <taxon>Bamfordvirae</taxon>
        <taxon>Nucleocytoviricota</taxon>
        <taxon>Megaviricetes</taxon>
        <taxon>Algavirales</taxon>
        <taxon>Phycodnaviridae</taxon>
        <taxon>Chlorovirus</taxon>
        <taxon>Chlorovirus vanettense</taxon>
    </lineage>
</organism>
<sequence length="89" mass="10392">MFRQLGTITKCFVNISERVFYRHKEARSQLRLFEPRVEKSGARVGEFTTRESIVSFLYFGDVGPPKPDRHAKVYMLGTFYDLVTHFGEV</sequence>
<reference evidence="1 2" key="6">
    <citation type="journal article" date="1999" name="Virology">
        <title>Chlorella virus PBCV-1 encodes a functional homospermidine synthase.</title>
        <authorList>
            <person name="Kaiser A."/>
            <person name="Vollmert M."/>
            <person name="Tholl D."/>
            <person name="Graves M.V."/>
            <person name="Gurnon J.R."/>
            <person name="Xing W."/>
            <person name="Lisec A.D."/>
            <person name="Nickerson K.W."/>
            <person name="Van Etten J.L."/>
        </authorList>
    </citation>
    <scope>NUCLEOTIDE SEQUENCE [LARGE SCALE GENOMIC DNA]</scope>
</reference>
<dbReference type="EMBL" id="JF411744">
    <property type="protein sequence ID" value="AAC97030.1"/>
    <property type="molecule type" value="Genomic_DNA"/>
</dbReference>
<protein>
    <submittedName>
        <fullName evidence="1">Uncharacterized protein</fullName>
    </submittedName>
</protein>
<gene>
    <name evidence="1" type="primary">A631L</name>
</gene>
<dbReference type="GeneID" id="918352"/>
<reference evidence="1 2" key="5">
    <citation type="journal article" date="1997" name="Virology">
        <title>Analysis of 74 kb of DNA located at the right end of the 330-kb chlorella virus PBCV-1 genome.</title>
        <authorList>
            <person name="Li Y."/>
            <person name="Lu Z."/>
            <person name="Sun L."/>
            <person name="Ropp S."/>
            <person name="Kutish G.F."/>
            <person name="Rock D.L."/>
            <person name="Van Etten J.L."/>
        </authorList>
    </citation>
    <scope>NUCLEOTIDE SEQUENCE [LARGE SCALE GENOMIC DNA]</scope>
</reference>
<dbReference type="RefSeq" id="NP_048987.1">
    <property type="nucleotide sequence ID" value="NC_000852.5"/>
</dbReference>
<accession>O41113</accession>
<dbReference type="PIR" id="T18133">
    <property type="entry name" value="T18133"/>
</dbReference>